<dbReference type="EMBL" id="ACYY01000016">
    <property type="protein sequence ID" value="EEW24619.1"/>
    <property type="molecule type" value="Genomic_DNA"/>
</dbReference>
<accession>C8S2X9</accession>
<keyword evidence="3" id="KW-1185">Reference proteome</keyword>
<evidence type="ECO:0000313" key="3">
    <source>
        <dbReference type="Proteomes" id="UP000010121"/>
    </source>
</evidence>
<protein>
    <recommendedName>
        <fullName evidence="4">YbjN domain-containing protein</fullName>
    </recommendedName>
</protein>
<feature type="signal peptide" evidence="1">
    <location>
        <begin position="1"/>
        <end position="25"/>
    </location>
</feature>
<dbReference type="RefSeq" id="WP_008031338.1">
    <property type="nucleotide sequence ID" value="NZ_ACYY01000016.1"/>
</dbReference>
<dbReference type="Pfam" id="PF10722">
    <property type="entry name" value="YbjN"/>
    <property type="match status" value="1"/>
</dbReference>
<keyword evidence="1" id="KW-0732">Signal</keyword>
<evidence type="ECO:0008006" key="4">
    <source>
        <dbReference type="Google" id="ProtNLM"/>
    </source>
</evidence>
<dbReference type="InterPro" id="IPR019660">
    <property type="entry name" value="Put_sensory_transdc_reg_YbjN"/>
</dbReference>
<organism evidence="2 3">
    <name type="scientific">Rhodobacter ferrooxidans</name>
    <dbReference type="NCBI Taxonomy" id="371731"/>
    <lineage>
        <taxon>Bacteria</taxon>
        <taxon>Pseudomonadati</taxon>
        <taxon>Pseudomonadota</taxon>
        <taxon>Alphaproteobacteria</taxon>
        <taxon>Rhodobacterales</taxon>
        <taxon>Rhodobacter group</taxon>
        <taxon>Rhodobacter</taxon>
    </lineage>
</organism>
<comment type="caution">
    <text evidence="2">The sequence shown here is derived from an EMBL/GenBank/DDBJ whole genome shotgun (WGS) entry which is preliminary data.</text>
</comment>
<dbReference type="STRING" id="371731.Rsw2DRAFT_2407"/>
<dbReference type="CDD" id="cd17511">
    <property type="entry name" value="YbjN_AmyR-like"/>
    <property type="match status" value="1"/>
</dbReference>
<sequence length="154" mass="17022">MKLQLFSLVLAATLAGPAVSGDVLADNPAAIAELMRNFGYRANLGTDDQGDPKIDSSSGGSNFSIYFYGCTNGKACDSIQFSSGFDLTKGSSLQVVNDWNRDKRYGKAYLDNEMDPFIEMDFNLDFGGISDENFRDSLDIWERLVGDFKKHINF</sequence>
<dbReference type="eggNOG" id="COG5339">
    <property type="taxonomic scope" value="Bacteria"/>
</dbReference>
<evidence type="ECO:0000313" key="2">
    <source>
        <dbReference type="EMBL" id="EEW24619.1"/>
    </source>
</evidence>
<gene>
    <name evidence="2" type="ORF">Rsw2DRAFT_2407</name>
</gene>
<reference evidence="2 3" key="1">
    <citation type="submission" date="2009-08" db="EMBL/GenBank/DDBJ databases">
        <title>The draft genome of Rhodobacter sp. SW2.</title>
        <authorList>
            <consortium name="US DOE Joint Genome Institute (JGI-PGF)"/>
            <person name="Lucas S."/>
            <person name="Copeland A."/>
            <person name="Lapidus A."/>
            <person name="Glavina del Rio T."/>
            <person name="Tice H."/>
            <person name="Bruce D."/>
            <person name="Goodwin L."/>
            <person name="Pitluck S."/>
            <person name="Larimer F."/>
            <person name="Land M.L."/>
            <person name="Hauser L."/>
            <person name="Emerson D."/>
        </authorList>
    </citation>
    <scope>NUCLEOTIDE SEQUENCE [LARGE SCALE GENOMIC DNA]</scope>
    <source>
        <strain evidence="2 3">SW2</strain>
    </source>
</reference>
<evidence type="ECO:0000256" key="1">
    <source>
        <dbReference type="SAM" id="SignalP"/>
    </source>
</evidence>
<feature type="chain" id="PRO_5002990513" description="YbjN domain-containing protein" evidence="1">
    <location>
        <begin position="26"/>
        <end position="154"/>
    </location>
</feature>
<dbReference type="Proteomes" id="UP000010121">
    <property type="component" value="Unassembled WGS sequence"/>
</dbReference>
<name>C8S2X9_9RHOB</name>
<dbReference type="AlphaFoldDB" id="C8S2X9"/>
<proteinExistence type="predicted"/>
<dbReference type="OrthoDB" id="33037at2"/>